<accession>A0AAP3XSX1</accession>
<dbReference type="EMBL" id="JARGEQ010000127">
    <property type="protein sequence ID" value="MDF1587433.1"/>
    <property type="molecule type" value="Genomic_DNA"/>
</dbReference>
<dbReference type="Proteomes" id="UP001301140">
    <property type="component" value="Unassembled WGS sequence"/>
</dbReference>
<gene>
    <name evidence="1" type="ORF">PZ740_13680</name>
</gene>
<organism evidence="1 2">
    <name type="scientific">Marinimicrococcus flavescens</name>
    <dbReference type="NCBI Taxonomy" id="3031815"/>
    <lineage>
        <taxon>Bacteria</taxon>
        <taxon>Pseudomonadati</taxon>
        <taxon>Pseudomonadota</taxon>
        <taxon>Alphaproteobacteria</taxon>
        <taxon>Geminicoccales</taxon>
        <taxon>Geminicoccaceae</taxon>
        <taxon>Marinimicrococcus</taxon>
    </lineage>
</organism>
<dbReference type="RefSeq" id="WP_327789858.1">
    <property type="nucleotide sequence ID" value="NZ_JARGEQ010000127.1"/>
</dbReference>
<reference evidence="1 2" key="1">
    <citation type="submission" date="2023-03" db="EMBL/GenBank/DDBJ databases">
        <title>YIM 152171 draft genome.</title>
        <authorList>
            <person name="Yang Z."/>
        </authorList>
    </citation>
    <scope>NUCLEOTIDE SEQUENCE [LARGE SCALE GENOMIC DNA]</scope>
    <source>
        <strain evidence="1 2">YIM 152171</strain>
    </source>
</reference>
<evidence type="ECO:0000313" key="1">
    <source>
        <dbReference type="EMBL" id="MDF1587433.1"/>
    </source>
</evidence>
<sequence>MPLQNRVMPWGEIVAVAARGTLMGNRGVLHDARRELGKARWRHPHWVACVLSFRGRHRRVMAPGRYTELFFLDEAVALAAGHRPCAECRRLDFRRFAACWQAAFGGERPRAGDIDRELHRARVEPRTRQQIRHTAPLASLPEGVFVRLAEDGPALLVLEDALLPFAPEGYGVLLPRPESATAEVLTPAPTVAVLAACYRPILHPSARA</sequence>
<proteinExistence type="predicted"/>
<evidence type="ECO:0000313" key="2">
    <source>
        <dbReference type="Proteomes" id="UP001301140"/>
    </source>
</evidence>
<name>A0AAP3XSX1_9PROT</name>
<protein>
    <submittedName>
        <fullName evidence="1">Uncharacterized protein</fullName>
    </submittedName>
</protein>
<comment type="caution">
    <text evidence="1">The sequence shown here is derived from an EMBL/GenBank/DDBJ whole genome shotgun (WGS) entry which is preliminary data.</text>
</comment>
<dbReference type="AlphaFoldDB" id="A0AAP3XSX1"/>
<keyword evidence="2" id="KW-1185">Reference proteome</keyword>